<name>A0ABS4C109_9PSED</name>
<dbReference type="Pfam" id="PF13614">
    <property type="entry name" value="AAA_31"/>
    <property type="match status" value="1"/>
</dbReference>
<gene>
    <name evidence="2" type="ORF">JTJ32_01610</name>
</gene>
<comment type="caution">
    <text evidence="2">The sequence shown here is derived from an EMBL/GenBank/DDBJ whole genome shotgun (WGS) entry which is preliminary data.</text>
</comment>
<dbReference type="InterPro" id="IPR025669">
    <property type="entry name" value="AAA_dom"/>
</dbReference>
<keyword evidence="3" id="KW-1185">Reference proteome</keyword>
<organism evidence="2 3">
    <name type="scientific">Pseudomonas alliivorans</name>
    <dbReference type="NCBI Taxonomy" id="2810613"/>
    <lineage>
        <taxon>Bacteria</taxon>
        <taxon>Pseudomonadati</taxon>
        <taxon>Pseudomonadota</taxon>
        <taxon>Gammaproteobacteria</taxon>
        <taxon>Pseudomonadales</taxon>
        <taxon>Pseudomonadaceae</taxon>
        <taxon>Pseudomonas</taxon>
    </lineage>
</organism>
<dbReference type="PANTHER" id="PTHR13696:SF52">
    <property type="entry name" value="PARA FAMILY PROTEIN CT_582"/>
    <property type="match status" value="1"/>
</dbReference>
<feature type="domain" description="AAA" evidence="1">
    <location>
        <begin position="5"/>
        <end position="199"/>
    </location>
</feature>
<dbReference type="CDD" id="cd02042">
    <property type="entry name" value="ParAB_family"/>
    <property type="match status" value="1"/>
</dbReference>
<protein>
    <submittedName>
        <fullName evidence="2">AAA family ATPase</fullName>
    </submittedName>
</protein>
<proteinExistence type="predicted"/>
<evidence type="ECO:0000259" key="1">
    <source>
        <dbReference type="Pfam" id="PF13614"/>
    </source>
</evidence>
<accession>A0ABS4C109</accession>
<dbReference type="Proteomes" id="UP000673197">
    <property type="component" value="Unassembled WGS sequence"/>
</dbReference>
<dbReference type="EMBL" id="JAFFZW010000001">
    <property type="protein sequence ID" value="MBP0944025.1"/>
    <property type="molecule type" value="Genomic_DNA"/>
</dbReference>
<dbReference type="SUPFAM" id="SSF52540">
    <property type="entry name" value="P-loop containing nucleoside triphosphate hydrolases"/>
    <property type="match status" value="1"/>
</dbReference>
<evidence type="ECO:0000313" key="2">
    <source>
        <dbReference type="EMBL" id="MBP0944025.1"/>
    </source>
</evidence>
<evidence type="ECO:0000313" key="3">
    <source>
        <dbReference type="Proteomes" id="UP000673197"/>
    </source>
</evidence>
<dbReference type="Gene3D" id="3.40.50.300">
    <property type="entry name" value="P-loop containing nucleotide triphosphate hydrolases"/>
    <property type="match status" value="1"/>
</dbReference>
<dbReference type="InterPro" id="IPR027417">
    <property type="entry name" value="P-loop_NTPase"/>
</dbReference>
<dbReference type="RefSeq" id="WP_210040505.1">
    <property type="nucleotide sequence ID" value="NZ_JAFFZW010000001.1"/>
</dbReference>
<dbReference type="PANTHER" id="PTHR13696">
    <property type="entry name" value="P-LOOP CONTAINING NUCLEOSIDE TRIPHOSPHATE HYDROLASE"/>
    <property type="match status" value="1"/>
</dbReference>
<dbReference type="InterPro" id="IPR050678">
    <property type="entry name" value="DNA_Partitioning_ATPase"/>
</dbReference>
<sequence length="352" mass="38538">MAIQISLFNHKGGVSKTTTAFNLGWMLAQKGKKVLLADCDPQCNLTGMVLGFKGSDDFAEIYNSDGVRNIRDGLAPAFESRPAPITPVKCEAIVGQPNLHLIPGHIGLAEYEVTLGIAQELSGSLVTLQNLPGSFHHLFQLTAKQYDCDYIIVDMSPSLGPINQNLLMTSDFFLVPMSPDYFSVMATDSLSNVLPKWKAWANQAHSTNVLQKATYPFPVIETKFLGTVIQKYRVREGVTASAAFQKWIDEIEAGVKTKLVPALDACGMLMDAEAYTSIGVEPGEPLLQMSDFNGLIALSQKHKVPVYALSDEQLEQTGIVLERTKRSMLKFGTLFSEAADRIISLTEYAESP</sequence>
<reference evidence="2 3" key="1">
    <citation type="journal article" date="2022" name="Syst. Appl. Microbiol.">
        <title>Pseudomonas alliivorans sp. nov., a plant-pathogenic bacterium isolated from onion foliage in Georgia, USA.</title>
        <authorList>
            <person name="Zhao M."/>
            <person name="Tyson C."/>
            <person name="Chen H.C."/>
            <person name="Paudel S."/>
            <person name="Gitaitis R."/>
            <person name="Kvitko B."/>
            <person name="Dutta B."/>
        </authorList>
    </citation>
    <scope>NUCLEOTIDE SEQUENCE [LARGE SCALE GENOMIC DNA]</scope>
    <source>
        <strain evidence="2 3">20GA0068</strain>
    </source>
</reference>